<dbReference type="eggNOG" id="ENOG5033DTE">
    <property type="taxonomic scope" value="Bacteria"/>
</dbReference>
<dbReference type="EMBL" id="BAEH01000057">
    <property type="protein sequence ID" value="GAB18527.1"/>
    <property type="molecule type" value="Genomic_DNA"/>
</dbReference>
<keyword evidence="4" id="KW-1185">Reference proteome</keyword>
<protein>
    <recommendedName>
        <fullName evidence="5">DUF2631 domain-containing protein</fullName>
    </recommendedName>
</protein>
<feature type="region of interest" description="Disordered" evidence="1">
    <location>
        <begin position="1"/>
        <end position="23"/>
    </location>
</feature>
<name>H0R0C6_9ACTN</name>
<dbReference type="Proteomes" id="UP000035034">
    <property type="component" value="Unassembled WGS sequence"/>
</dbReference>
<accession>H0R0C6</accession>
<keyword evidence="2" id="KW-1133">Transmembrane helix</keyword>
<dbReference type="Pfam" id="PF10939">
    <property type="entry name" value="DUF2631"/>
    <property type="match status" value="1"/>
</dbReference>
<feature type="transmembrane region" description="Helical" evidence="2">
    <location>
        <begin position="40"/>
        <end position="61"/>
    </location>
</feature>
<evidence type="ECO:0008006" key="5">
    <source>
        <dbReference type="Google" id="ProtNLM"/>
    </source>
</evidence>
<dbReference type="RefSeq" id="WP_007317864.1">
    <property type="nucleotide sequence ID" value="NZ_BAEH01000057.1"/>
</dbReference>
<keyword evidence="2" id="KW-0812">Transmembrane</keyword>
<comment type="caution">
    <text evidence="3">The sequence shown here is derived from an EMBL/GenBank/DDBJ whole genome shotgun (WGS) entry which is preliminary data.</text>
</comment>
<evidence type="ECO:0000313" key="4">
    <source>
        <dbReference type="Proteomes" id="UP000035034"/>
    </source>
</evidence>
<organism evidence="3 4">
    <name type="scientific">Gordonia effusa NBRC 100432</name>
    <dbReference type="NCBI Taxonomy" id="1077974"/>
    <lineage>
        <taxon>Bacteria</taxon>
        <taxon>Bacillati</taxon>
        <taxon>Actinomycetota</taxon>
        <taxon>Actinomycetes</taxon>
        <taxon>Mycobacteriales</taxon>
        <taxon>Gordoniaceae</taxon>
        <taxon>Gordonia</taxon>
    </lineage>
</organism>
<dbReference type="OrthoDB" id="3401220at2"/>
<evidence type="ECO:0000313" key="3">
    <source>
        <dbReference type="EMBL" id="GAB18527.1"/>
    </source>
</evidence>
<evidence type="ECO:0000256" key="1">
    <source>
        <dbReference type="SAM" id="MobiDB-lite"/>
    </source>
</evidence>
<feature type="transmembrane region" description="Helical" evidence="2">
    <location>
        <begin position="67"/>
        <end position="85"/>
    </location>
</feature>
<gene>
    <name evidence="3" type="ORF">GOEFS_057_00030</name>
</gene>
<sequence length="93" mass="10565">MAETAVQEHDSHAPIDTGWKREPADAPSARFGWHGQGRKSFMAAGWFFVIALLAMMIGNHHGKIEDLYLIGFAVVLAFFLIKNSLPSRRRWQR</sequence>
<reference evidence="3 4" key="1">
    <citation type="submission" date="2011-12" db="EMBL/GenBank/DDBJ databases">
        <title>Whole genome shotgun sequence of Gordonia effusa NBRC 100432.</title>
        <authorList>
            <person name="Yoshida I."/>
            <person name="Takarada H."/>
            <person name="Hosoyama A."/>
            <person name="Tsuchikane K."/>
            <person name="Katsumata H."/>
            <person name="Yamazaki S."/>
            <person name="Fujita N."/>
        </authorList>
    </citation>
    <scope>NUCLEOTIDE SEQUENCE [LARGE SCALE GENOMIC DNA]</scope>
    <source>
        <strain evidence="3 4">NBRC 100432</strain>
    </source>
</reference>
<keyword evidence="2" id="KW-0472">Membrane</keyword>
<proteinExistence type="predicted"/>
<dbReference type="AlphaFoldDB" id="H0R0C6"/>
<dbReference type="STRING" id="1077974.GOEFS_057_00030"/>
<evidence type="ECO:0000256" key="2">
    <source>
        <dbReference type="SAM" id="Phobius"/>
    </source>
</evidence>
<dbReference type="InterPro" id="IPR024341">
    <property type="entry name" value="DUF2631"/>
</dbReference>